<evidence type="ECO:0000313" key="6">
    <source>
        <dbReference type="Proteomes" id="UP000808146"/>
    </source>
</evidence>
<feature type="transmembrane region" description="Helical" evidence="3">
    <location>
        <begin position="96"/>
        <end position="114"/>
    </location>
</feature>
<dbReference type="PANTHER" id="PTHR43373:SF1">
    <property type="entry name" value="NA(+)_H(+) ANTIPORTER SUBUNIT A"/>
    <property type="match status" value="1"/>
</dbReference>
<comment type="subcellular location">
    <subcellularLocation>
        <location evidence="1">Endomembrane system</location>
        <topology evidence="1">Multi-pass membrane protein</topology>
    </subcellularLocation>
    <subcellularLocation>
        <location evidence="2">Membrane</location>
        <topology evidence="2">Multi-pass membrane protein</topology>
    </subcellularLocation>
</comment>
<keyword evidence="3" id="KW-1133">Transmembrane helix</keyword>
<dbReference type="AlphaFoldDB" id="A0A9D7QJ60"/>
<feature type="transmembrane region" description="Helical" evidence="3">
    <location>
        <begin position="286"/>
        <end position="307"/>
    </location>
</feature>
<organism evidence="5 6">
    <name type="scientific">Candidatus Dechloromonas phosphorivorans</name>
    <dbReference type="NCBI Taxonomy" id="2899244"/>
    <lineage>
        <taxon>Bacteria</taxon>
        <taxon>Pseudomonadati</taxon>
        <taxon>Pseudomonadota</taxon>
        <taxon>Betaproteobacteria</taxon>
        <taxon>Rhodocyclales</taxon>
        <taxon>Azonexaceae</taxon>
        <taxon>Dechloromonas</taxon>
    </lineage>
</organism>
<feature type="transmembrane region" description="Helical" evidence="3">
    <location>
        <begin position="360"/>
        <end position="382"/>
    </location>
</feature>
<feature type="transmembrane region" description="Helical" evidence="3">
    <location>
        <begin position="260"/>
        <end position="279"/>
    </location>
</feature>
<dbReference type="PANTHER" id="PTHR43373">
    <property type="entry name" value="NA(+)/H(+) ANTIPORTER SUBUNIT"/>
    <property type="match status" value="1"/>
</dbReference>
<feature type="transmembrane region" description="Helical" evidence="3">
    <location>
        <begin position="548"/>
        <end position="565"/>
    </location>
</feature>
<feature type="transmembrane region" description="Helical" evidence="3">
    <location>
        <begin position="481"/>
        <end position="498"/>
    </location>
</feature>
<feature type="transmembrane region" description="Helical" evidence="3">
    <location>
        <begin position="191"/>
        <end position="216"/>
    </location>
</feature>
<accession>A0A9D7QJ60</accession>
<evidence type="ECO:0000313" key="5">
    <source>
        <dbReference type="EMBL" id="MBK8892146.1"/>
    </source>
</evidence>
<feature type="transmembrane region" description="Helical" evidence="3">
    <location>
        <begin position="448"/>
        <end position="469"/>
    </location>
</feature>
<feature type="transmembrane region" description="Helical" evidence="3">
    <location>
        <begin position="402"/>
        <end position="427"/>
    </location>
</feature>
<proteinExistence type="predicted"/>
<evidence type="ECO:0000256" key="2">
    <source>
        <dbReference type="RuleBase" id="RU000320"/>
    </source>
</evidence>
<comment type="caution">
    <text evidence="5">The sequence shown here is derived from an EMBL/GenBank/DDBJ whole genome shotgun (WGS) entry which is preliminary data.</text>
</comment>
<dbReference type="EMBL" id="JADKBR010000023">
    <property type="protein sequence ID" value="MBK8892146.1"/>
    <property type="molecule type" value="Genomic_DNA"/>
</dbReference>
<name>A0A9D7QJ60_9RHOO</name>
<protein>
    <submittedName>
        <fullName evidence="5">NADH-quinone oxidoreductase subunit J</fullName>
    </submittedName>
</protein>
<feature type="transmembrane region" description="Helical" evidence="3">
    <location>
        <begin position="41"/>
        <end position="58"/>
    </location>
</feature>
<feature type="domain" description="NADH:quinone oxidoreductase/Mrp antiporter transmembrane" evidence="4">
    <location>
        <begin position="116"/>
        <end position="412"/>
    </location>
</feature>
<reference evidence="5" key="1">
    <citation type="submission" date="2020-10" db="EMBL/GenBank/DDBJ databases">
        <title>Connecting structure to function with the recovery of over 1000 high-quality activated sludge metagenome-assembled genomes encoding full-length rRNA genes using long-read sequencing.</title>
        <authorList>
            <person name="Singleton C.M."/>
            <person name="Petriglieri F."/>
            <person name="Kristensen J.M."/>
            <person name="Kirkegaard R.H."/>
            <person name="Michaelsen T.Y."/>
            <person name="Andersen M.H."/>
            <person name="Karst S.M."/>
            <person name="Dueholm M.S."/>
            <person name="Nielsen P.H."/>
            <person name="Albertsen M."/>
        </authorList>
    </citation>
    <scope>NUCLEOTIDE SEQUENCE</scope>
    <source>
        <strain evidence="5">OdNE_18-Q3-R46-58_BAT3C.305</strain>
    </source>
</reference>
<dbReference type="GO" id="GO:0012505">
    <property type="term" value="C:endomembrane system"/>
    <property type="evidence" value="ECO:0007669"/>
    <property type="project" value="UniProtKB-SubCell"/>
</dbReference>
<evidence type="ECO:0000256" key="3">
    <source>
        <dbReference type="SAM" id="Phobius"/>
    </source>
</evidence>
<evidence type="ECO:0000256" key="1">
    <source>
        <dbReference type="ARBA" id="ARBA00004127"/>
    </source>
</evidence>
<sequence length="567" mass="58279">MLLGLVLGGRRAQRVAFVLMPLGLALALGIAAAWLREGQTLIYLLGGWAPPLGIALRADGPAVAMLLAVAGVVCGIGIYARADFGTPPGVKESRAAFSYWLLLMAVWGALNLVFVSGDLFTLYVALELLTFAGVPLVCLAGSGETLRAALRYMLFALCGSVLYLLGAVLLYGGYGTLDIPLLANAVQPEPIAWTALALMTAGLLAKTALFPLHIWLPPAHGGAPAAASAVLSALVIKGSWFLVLRLWLDVMPGVASASAAQLMAGMGAAAIVVGSVVALRQERLKLLVAYSTVAQIGYLFLLFPLAFDAAGDMALRETAQAAGLLQAIAHATAKAGMFMAAGLVYAALGHDRIDNLAGAARALPVAVLAFLVGGVALMGVLPSGAYLAKKLLLASADASGQWWWTLVLQGGAAFTAAYVVLIAVRVLRRPVAPLSGRKPVSMLSQCAALGLALASLALSLAAVWGPLPAELIANPLSPKELGNTLTMFALGALLASALSRRPLFVAARVGDAASGDEDGAPLRRATVALGVAFEQADAFLRRWSSASLSLLTLAALFGGLLLVGAPK</sequence>
<dbReference type="InterPro" id="IPR001750">
    <property type="entry name" value="ND/Mrp_TM"/>
</dbReference>
<dbReference type="GO" id="GO:0016020">
    <property type="term" value="C:membrane"/>
    <property type="evidence" value="ECO:0007669"/>
    <property type="project" value="UniProtKB-SubCell"/>
</dbReference>
<feature type="transmembrane region" description="Helical" evidence="3">
    <location>
        <begin position="15"/>
        <end position="34"/>
    </location>
</feature>
<keyword evidence="2 3" id="KW-0812">Transmembrane</keyword>
<dbReference type="InterPro" id="IPR050616">
    <property type="entry name" value="CPA3_Na-H_Antiporter_A"/>
</dbReference>
<dbReference type="Proteomes" id="UP000808146">
    <property type="component" value="Unassembled WGS sequence"/>
</dbReference>
<keyword evidence="3" id="KW-0472">Membrane</keyword>
<dbReference type="Pfam" id="PF00361">
    <property type="entry name" value="Proton_antipo_M"/>
    <property type="match status" value="1"/>
</dbReference>
<feature type="transmembrane region" description="Helical" evidence="3">
    <location>
        <begin position="120"/>
        <end position="140"/>
    </location>
</feature>
<feature type="transmembrane region" description="Helical" evidence="3">
    <location>
        <begin position="327"/>
        <end position="348"/>
    </location>
</feature>
<feature type="transmembrane region" description="Helical" evidence="3">
    <location>
        <begin position="64"/>
        <end position="84"/>
    </location>
</feature>
<evidence type="ECO:0000259" key="4">
    <source>
        <dbReference type="Pfam" id="PF00361"/>
    </source>
</evidence>
<gene>
    <name evidence="5" type="ORF">IPN75_18135</name>
</gene>
<feature type="transmembrane region" description="Helical" evidence="3">
    <location>
        <begin position="228"/>
        <end position="248"/>
    </location>
</feature>
<feature type="transmembrane region" description="Helical" evidence="3">
    <location>
        <begin position="152"/>
        <end position="171"/>
    </location>
</feature>